<dbReference type="NCBIfam" id="TIGR04183">
    <property type="entry name" value="Por_Secre_tail"/>
    <property type="match status" value="1"/>
</dbReference>
<dbReference type="RefSeq" id="WP_150030908.1">
    <property type="nucleotide sequence ID" value="NZ_VWSH01000001.1"/>
</dbReference>
<evidence type="ECO:0000256" key="1">
    <source>
        <dbReference type="SAM" id="SignalP"/>
    </source>
</evidence>
<dbReference type="AlphaFoldDB" id="A0A5M6CMS9"/>
<reference evidence="3 4" key="1">
    <citation type="submission" date="2019-09" db="EMBL/GenBank/DDBJ databases">
        <title>Genome sequence and assembly of Taibaiella sp.</title>
        <authorList>
            <person name="Chhetri G."/>
        </authorList>
    </citation>
    <scope>NUCLEOTIDE SEQUENCE [LARGE SCALE GENOMIC DNA]</scope>
    <source>
        <strain evidence="3 4">KVB11</strain>
    </source>
</reference>
<gene>
    <name evidence="3" type="ORF">F0919_01325</name>
</gene>
<dbReference type="Proteomes" id="UP000323632">
    <property type="component" value="Unassembled WGS sequence"/>
</dbReference>
<keyword evidence="1" id="KW-0732">Signal</keyword>
<keyword evidence="4" id="KW-1185">Reference proteome</keyword>
<dbReference type="InterPro" id="IPR026444">
    <property type="entry name" value="Secre_tail"/>
</dbReference>
<name>A0A5M6CMS9_9BACT</name>
<feature type="domain" description="Secretion system C-terminal sorting" evidence="2">
    <location>
        <begin position="259"/>
        <end position="324"/>
    </location>
</feature>
<sequence>MKKIFSFAVIAATSVLFSNKVNAQMPYNVTTLNEAYVPLANATNLTNGIKWSDTSEFTVPLGFNFQMGGTAITNIRLSETNLLLNGTSGTQSGFGMLGCSLQDRNFLSGTPASPIQYTLTGNTGSRILKLEIKNAGFTTEMDMFSTNEDFVNVQIWFYENSNIVEFRFGASSINHFQEYFLQKVPLGYLKNLDVEMFSFEKFYCLTGNPMSPAIDSTNNLNTPIGLTAYPASGTVYRFKPKTGNTTAINEIEKVNLGNIYPVPANEMLYIDSKASQYEIYSLAGNVVSKGKLSGHDAVSLQQLSAGTYVIRLSNNKNETDTRKFVKQ</sequence>
<evidence type="ECO:0000313" key="3">
    <source>
        <dbReference type="EMBL" id="KAA5536337.1"/>
    </source>
</evidence>
<dbReference type="Pfam" id="PF18962">
    <property type="entry name" value="Por_Secre_tail"/>
    <property type="match status" value="1"/>
</dbReference>
<feature type="chain" id="PRO_5024284335" evidence="1">
    <location>
        <begin position="24"/>
        <end position="327"/>
    </location>
</feature>
<protein>
    <submittedName>
        <fullName evidence="3">T9SS type A sorting domain-containing protein</fullName>
    </submittedName>
</protein>
<comment type="caution">
    <text evidence="3">The sequence shown here is derived from an EMBL/GenBank/DDBJ whole genome shotgun (WGS) entry which is preliminary data.</text>
</comment>
<proteinExistence type="predicted"/>
<accession>A0A5M6CMS9</accession>
<evidence type="ECO:0000259" key="2">
    <source>
        <dbReference type="Pfam" id="PF18962"/>
    </source>
</evidence>
<organism evidence="3 4">
    <name type="scientific">Taibaiella lutea</name>
    <dbReference type="NCBI Taxonomy" id="2608001"/>
    <lineage>
        <taxon>Bacteria</taxon>
        <taxon>Pseudomonadati</taxon>
        <taxon>Bacteroidota</taxon>
        <taxon>Chitinophagia</taxon>
        <taxon>Chitinophagales</taxon>
        <taxon>Chitinophagaceae</taxon>
        <taxon>Taibaiella</taxon>
    </lineage>
</organism>
<feature type="signal peptide" evidence="1">
    <location>
        <begin position="1"/>
        <end position="23"/>
    </location>
</feature>
<evidence type="ECO:0000313" key="4">
    <source>
        <dbReference type="Proteomes" id="UP000323632"/>
    </source>
</evidence>
<dbReference type="EMBL" id="VWSH01000001">
    <property type="protein sequence ID" value="KAA5536337.1"/>
    <property type="molecule type" value="Genomic_DNA"/>
</dbReference>